<accession>A0ABX1U993</accession>
<gene>
    <name evidence="1" type="ORF">HJ568_13565</name>
</gene>
<evidence type="ECO:0000313" key="1">
    <source>
        <dbReference type="EMBL" id="NMR70976.1"/>
    </source>
</evidence>
<name>A0ABX1U993_9VIBR</name>
<comment type="caution">
    <text evidence="1">The sequence shown here is derived from an EMBL/GenBank/DDBJ whole genome shotgun (WGS) entry which is preliminary data.</text>
</comment>
<dbReference type="PROSITE" id="PS51257">
    <property type="entry name" value="PROKAR_LIPOPROTEIN"/>
    <property type="match status" value="1"/>
</dbReference>
<proteinExistence type="predicted"/>
<dbReference type="Proteomes" id="UP000590068">
    <property type="component" value="Unassembled WGS sequence"/>
</dbReference>
<keyword evidence="2" id="KW-1185">Reference proteome</keyword>
<sequence length="153" mass="17319">MKKLLPLLALFFIVGCEESETTAPNDRPAIENPIAVDPGFDIPVEGEEEGILYYHENDYSGEFIKNGIVIASTDINGDLLDINDNRIGTVEHWNRDSEHRPIGLVFTFDERFYFDGNVFEPRYSDGTGEIMRYHTDRDVYDGAVTISAMPHDS</sequence>
<organism evidence="1 2">
    <name type="scientific">Vibrio breoganii</name>
    <dbReference type="NCBI Taxonomy" id="553239"/>
    <lineage>
        <taxon>Bacteria</taxon>
        <taxon>Pseudomonadati</taxon>
        <taxon>Pseudomonadota</taxon>
        <taxon>Gammaproteobacteria</taxon>
        <taxon>Vibrionales</taxon>
        <taxon>Vibrionaceae</taxon>
        <taxon>Vibrio</taxon>
    </lineage>
</organism>
<dbReference type="EMBL" id="JABCJR010000026">
    <property type="protein sequence ID" value="NMR70976.1"/>
    <property type="molecule type" value="Genomic_DNA"/>
</dbReference>
<protein>
    <recommendedName>
        <fullName evidence="3">WG repeat-containing protein</fullName>
    </recommendedName>
</protein>
<evidence type="ECO:0008006" key="3">
    <source>
        <dbReference type="Google" id="ProtNLM"/>
    </source>
</evidence>
<evidence type="ECO:0000313" key="2">
    <source>
        <dbReference type="Proteomes" id="UP000590068"/>
    </source>
</evidence>
<dbReference type="RefSeq" id="WP_102455424.1">
    <property type="nucleotide sequence ID" value="NZ_JABBXC010000023.1"/>
</dbReference>
<reference evidence="1 2" key="1">
    <citation type="submission" date="2020-04" db="EMBL/GenBank/DDBJ databases">
        <title>WGS-Seq of Vibrio isolated by the O'Toole Lab.</title>
        <authorList>
            <person name="Mckone K.P."/>
            <person name="Whitaker R."/>
            <person name="Sevigney J.L."/>
            <person name="Herring J.B."/>
            <person name="O'Toole G."/>
        </authorList>
    </citation>
    <scope>NUCLEOTIDE SEQUENCE [LARGE SCALE GENOMIC DNA]</scope>
    <source>
        <strain evidence="1 2">BS_02</strain>
    </source>
</reference>